<gene>
    <name evidence="2" type="ORF">TWF730_010861</name>
</gene>
<comment type="caution">
    <text evidence="2">The sequence shown here is derived from an EMBL/GenBank/DDBJ whole genome shotgun (WGS) entry which is preliminary data.</text>
</comment>
<keyword evidence="3" id="KW-1185">Reference proteome</keyword>
<evidence type="ECO:0000313" key="2">
    <source>
        <dbReference type="EMBL" id="KAK6343265.1"/>
    </source>
</evidence>
<accession>A0AAV9UJS3</accession>
<dbReference type="AlphaFoldDB" id="A0AAV9UJS3"/>
<dbReference type="Pfam" id="PF01048">
    <property type="entry name" value="PNP_UDP_1"/>
    <property type="match status" value="1"/>
</dbReference>
<organism evidence="2 3">
    <name type="scientific">Orbilia blumenaviensis</name>
    <dbReference type="NCBI Taxonomy" id="1796055"/>
    <lineage>
        <taxon>Eukaryota</taxon>
        <taxon>Fungi</taxon>
        <taxon>Dikarya</taxon>
        <taxon>Ascomycota</taxon>
        <taxon>Pezizomycotina</taxon>
        <taxon>Orbiliomycetes</taxon>
        <taxon>Orbiliales</taxon>
        <taxon>Orbiliaceae</taxon>
        <taxon>Orbilia</taxon>
    </lineage>
</organism>
<dbReference type="Proteomes" id="UP001373714">
    <property type="component" value="Unassembled WGS sequence"/>
</dbReference>
<dbReference type="PANTHER" id="PTHR46082:SF11">
    <property type="entry name" value="AAA+ ATPASE DOMAIN-CONTAINING PROTEIN-RELATED"/>
    <property type="match status" value="1"/>
</dbReference>
<name>A0AAV9UJS3_9PEZI</name>
<evidence type="ECO:0000313" key="3">
    <source>
        <dbReference type="Proteomes" id="UP001373714"/>
    </source>
</evidence>
<dbReference type="PANTHER" id="PTHR46082">
    <property type="entry name" value="ATP/GTP-BINDING PROTEIN-RELATED"/>
    <property type="match status" value="1"/>
</dbReference>
<dbReference type="Gene3D" id="3.40.50.1580">
    <property type="entry name" value="Nucleoside phosphorylase domain"/>
    <property type="match status" value="1"/>
</dbReference>
<dbReference type="InterPro" id="IPR053137">
    <property type="entry name" value="NLR-like"/>
</dbReference>
<dbReference type="SUPFAM" id="SSF53167">
    <property type="entry name" value="Purine and uridine phosphorylases"/>
    <property type="match status" value="1"/>
</dbReference>
<protein>
    <recommendedName>
        <fullName evidence="1">Nucleoside phosphorylase domain-containing protein</fullName>
    </recommendedName>
</protein>
<evidence type="ECO:0000259" key="1">
    <source>
        <dbReference type="Pfam" id="PF01048"/>
    </source>
</evidence>
<dbReference type="InterPro" id="IPR000845">
    <property type="entry name" value="Nucleoside_phosphorylase_d"/>
</dbReference>
<proteinExistence type="predicted"/>
<dbReference type="InterPro" id="IPR035994">
    <property type="entry name" value="Nucleoside_phosphorylase_sf"/>
</dbReference>
<feature type="domain" description="Nucleoside phosphorylase" evidence="1">
    <location>
        <begin position="203"/>
        <end position="285"/>
    </location>
</feature>
<dbReference type="EMBL" id="JAVHNS010000009">
    <property type="protein sequence ID" value="KAK6343265.1"/>
    <property type="molecule type" value="Genomic_DNA"/>
</dbReference>
<dbReference type="GO" id="GO:0009116">
    <property type="term" value="P:nucleoside metabolic process"/>
    <property type="evidence" value="ECO:0007669"/>
    <property type="project" value="InterPro"/>
</dbReference>
<reference evidence="2 3" key="1">
    <citation type="submission" date="2019-10" db="EMBL/GenBank/DDBJ databases">
        <authorList>
            <person name="Palmer J.M."/>
        </authorList>
    </citation>
    <scope>NUCLEOTIDE SEQUENCE [LARGE SCALE GENOMIC DNA]</scope>
    <source>
        <strain evidence="2 3">TWF730</strain>
    </source>
</reference>
<sequence length="355" mass="38024">MEFEMSALRYMLDHEHTTLADSDEQQGDPNVYILGELGGLNVVLTYLPGSQGKAAAATAAQNLERTFQNIKYRFLIGIGGGVPGTQNDVRLGDVVVSKPQGNHAGIIQYDLGKDTEDGFTPKGYLQPPPPLLINIAEKMVSDHRVKSKGVEEFITAMVEKDETLGEYSRPSNRPDIAYKADYLHKPGETTCRMCGGGAANTLLRERRAFKGPKIHYGLIASGDRVIKSATKRDEIVKAVGDVLCFEMEAAGIATGLSYLVIRGISDYADTHKNDDWHFYAAATAAACAKEMIIILASKVSKPSASADTSLTPGQGPTISATNYGSGHQAFFQGTGFQNTGSGTISIGGSANFHGR</sequence>
<dbReference type="GO" id="GO:0003824">
    <property type="term" value="F:catalytic activity"/>
    <property type="evidence" value="ECO:0007669"/>
    <property type="project" value="InterPro"/>
</dbReference>